<reference evidence="2" key="2">
    <citation type="journal article" date="2017" name="J. Anim. Genet.">
        <title>Multiple reference genome sequences of hot pepper reveal the massive evolution of plant disease resistance genes by retroduplication.</title>
        <authorList>
            <person name="Kim S."/>
            <person name="Park J."/>
            <person name="Yeom S.-I."/>
            <person name="Kim Y.-M."/>
            <person name="Seo E."/>
            <person name="Kim K.-T."/>
            <person name="Kim M.-S."/>
            <person name="Lee J.M."/>
            <person name="Cheong K."/>
            <person name="Shin H.-S."/>
            <person name="Kim S.-B."/>
            <person name="Han K."/>
            <person name="Lee J."/>
            <person name="Park M."/>
            <person name="Lee H.-A."/>
            <person name="Lee H.-Y."/>
            <person name="Lee Y."/>
            <person name="Oh S."/>
            <person name="Lee J.H."/>
            <person name="Choi E."/>
            <person name="Choi E."/>
            <person name="Lee S.E."/>
            <person name="Jeon J."/>
            <person name="Kim H."/>
            <person name="Choi G."/>
            <person name="Song H."/>
            <person name="Lee J."/>
            <person name="Lee S.-C."/>
            <person name="Kwon J.-K."/>
            <person name="Lee H.-Y."/>
            <person name="Koo N."/>
            <person name="Hong Y."/>
            <person name="Kim R.W."/>
            <person name="Kang W.-H."/>
            <person name="Huh J.H."/>
            <person name="Kang B.-C."/>
            <person name="Yang T.-J."/>
            <person name="Lee Y.-H."/>
            <person name="Bennetzen J.L."/>
            <person name="Choi D."/>
        </authorList>
    </citation>
    <scope>NUCLEOTIDE SEQUENCE [LARGE SCALE GENOMIC DNA]</scope>
    <source>
        <strain evidence="2">cv. PBC81</strain>
    </source>
</reference>
<organism evidence="1 2">
    <name type="scientific">Capsicum baccatum</name>
    <name type="common">Peruvian pepper</name>
    <dbReference type="NCBI Taxonomy" id="33114"/>
    <lineage>
        <taxon>Eukaryota</taxon>
        <taxon>Viridiplantae</taxon>
        <taxon>Streptophyta</taxon>
        <taxon>Embryophyta</taxon>
        <taxon>Tracheophyta</taxon>
        <taxon>Spermatophyta</taxon>
        <taxon>Magnoliopsida</taxon>
        <taxon>eudicotyledons</taxon>
        <taxon>Gunneridae</taxon>
        <taxon>Pentapetalae</taxon>
        <taxon>asterids</taxon>
        <taxon>lamiids</taxon>
        <taxon>Solanales</taxon>
        <taxon>Solanaceae</taxon>
        <taxon>Solanoideae</taxon>
        <taxon>Capsiceae</taxon>
        <taxon>Capsicum</taxon>
    </lineage>
</organism>
<dbReference type="PANTHER" id="PTHR21477:SF13">
    <property type="entry name" value="KIAA0930"/>
    <property type="match status" value="1"/>
</dbReference>
<name>A0A2G2X0G5_CAPBA</name>
<protein>
    <submittedName>
        <fullName evidence="1">Uncharacterized protein</fullName>
    </submittedName>
</protein>
<evidence type="ECO:0000313" key="1">
    <source>
        <dbReference type="EMBL" id="PHT50987.1"/>
    </source>
</evidence>
<dbReference type="OrthoDB" id="1906921at2759"/>
<dbReference type="Proteomes" id="UP000224567">
    <property type="component" value="Unassembled WGS sequence"/>
</dbReference>
<comment type="caution">
    <text evidence="1">The sequence shown here is derived from an EMBL/GenBank/DDBJ whole genome shotgun (WGS) entry which is preliminary data.</text>
</comment>
<reference evidence="1 2" key="1">
    <citation type="journal article" date="2017" name="Genome Biol.">
        <title>New reference genome sequences of hot pepper reveal the massive evolution of plant disease-resistance genes by retroduplication.</title>
        <authorList>
            <person name="Kim S."/>
            <person name="Park J."/>
            <person name="Yeom S.I."/>
            <person name="Kim Y.M."/>
            <person name="Seo E."/>
            <person name="Kim K.T."/>
            <person name="Kim M.S."/>
            <person name="Lee J.M."/>
            <person name="Cheong K."/>
            <person name="Shin H.S."/>
            <person name="Kim S.B."/>
            <person name="Han K."/>
            <person name="Lee J."/>
            <person name="Park M."/>
            <person name="Lee H.A."/>
            <person name="Lee H.Y."/>
            <person name="Lee Y."/>
            <person name="Oh S."/>
            <person name="Lee J.H."/>
            <person name="Choi E."/>
            <person name="Choi E."/>
            <person name="Lee S.E."/>
            <person name="Jeon J."/>
            <person name="Kim H."/>
            <person name="Choi G."/>
            <person name="Song H."/>
            <person name="Lee J."/>
            <person name="Lee S.C."/>
            <person name="Kwon J.K."/>
            <person name="Lee H.Y."/>
            <person name="Koo N."/>
            <person name="Hong Y."/>
            <person name="Kim R.W."/>
            <person name="Kang W.H."/>
            <person name="Huh J.H."/>
            <person name="Kang B.C."/>
            <person name="Yang T.J."/>
            <person name="Lee Y.H."/>
            <person name="Bennetzen J.L."/>
            <person name="Choi D."/>
        </authorList>
    </citation>
    <scope>NUCLEOTIDE SEQUENCE [LARGE SCALE GENOMIC DNA]</scope>
    <source>
        <strain evidence="2">cv. PBC81</strain>
    </source>
</reference>
<sequence>MSSFTFDVKTIVGALDIFFLSGLNDVDHCYCVLLNAHDGAAFPSERISSDCHRSDTSSSKSSTNSGKITSKITLFSGFVSYKMVRDGYDDQNVQCKNIVKLVCYEEVDGELFWKIWKASLTSCSFPQTDRIYMRGPGGQGEVEVAISGVVGERYSISTFCLRKESLVEMQGKAAYNRPLWSGSSPIPCLAGTLVHRAAALLAPSIGRPVNYLSCFQFRKVLHLTCKTAHRRQCLGGVYNLFS</sequence>
<dbReference type="STRING" id="33114.A0A2G2X0G5"/>
<dbReference type="PANTHER" id="PTHR21477">
    <property type="entry name" value="ZGC:172139"/>
    <property type="match status" value="1"/>
</dbReference>
<evidence type="ECO:0000313" key="2">
    <source>
        <dbReference type="Proteomes" id="UP000224567"/>
    </source>
</evidence>
<dbReference type="Pfam" id="PF09741">
    <property type="entry name" value="DUF2045"/>
    <property type="match status" value="1"/>
</dbReference>
<accession>A0A2G2X0G5</accession>
<gene>
    <name evidence="1" type="ORF">CQW23_10734</name>
</gene>
<proteinExistence type="predicted"/>
<dbReference type="InterPro" id="IPR019141">
    <property type="entry name" value="DUF2045"/>
</dbReference>
<dbReference type="AlphaFoldDB" id="A0A2G2X0G5"/>
<keyword evidence="2" id="KW-1185">Reference proteome</keyword>
<dbReference type="EMBL" id="MLFT02000004">
    <property type="protein sequence ID" value="PHT50987.1"/>
    <property type="molecule type" value="Genomic_DNA"/>
</dbReference>